<evidence type="ECO:0000313" key="2">
    <source>
        <dbReference type="EMBL" id="EGW56065.1"/>
    </source>
</evidence>
<sequence length="75" mass="7631">MPLGLAMGMPFALGLQALGERQPALMPWAWGINGCASVVSALLAALLAVDLGFSGLMLLSAALYLLAWAGFPGAD</sequence>
<keyword evidence="1" id="KW-0472">Membrane</keyword>
<keyword evidence="3" id="KW-1185">Reference proteome</keyword>
<keyword evidence="1" id="KW-1133">Transmembrane helix</keyword>
<name>G2FBC7_9GAMM</name>
<evidence type="ECO:0000313" key="3">
    <source>
        <dbReference type="Proteomes" id="UP000005167"/>
    </source>
</evidence>
<protein>
    <submittedName>
        <fullName evidence="2">Uncharacterized protein</fullName>
    </submittedName>
</protein>
<gene>
    <name evidence="2" type="ORF">TevJSym_aa02090</name>
</gene>
<feature type="transmembrane region" description="Helical" evidence="1">
    <location>
        <begin position="56"/>
        <end position="74"/>
    </location>
</feature>
<dbReference type="Proteomes" id="UP000005167">
    <property type="component" value="Unassembled WGS sequence"/>
</dbReference>
<comment type="caution">
    <text evidence="2">The sequence shown here is derived from an EMBL/GenBank/DDBJ whole genome shotgun (WGS) entry which is preliminary data.</text>
</comment>
<evidence type="ECO:0000256" key="1">
    <source>
        <dbReference type="SAM" id="Phobius"/>
    </source>
</evidence>
<keyword evidence="1" id="KW-0812">Transmembrane</keyword>
<proteinExistence type="predicted"/>
<dbReference type="EMBL" id="AFZB01000001">
    <property type="protein sequence ID" value="EGW56065.1"/>
    <property type="molecule type" value="Genomic_DNA"/>
</dbReference>
<dbReference type="AlphaFoldDB" id="G2FBC7"/>
<dbReference type="eggNOG" id="COG4262">
    <property type="taxonomic scope" value="Bacteria"/>
</dbReference>
<dbReference type="PATRIC" id="fig|1049564.3.peg.209"/>
<reference evidence="2 3" key="1">
    <citation type="journal article" date="2011" name="ISME J.">
        <title>The endosymbionts of the deep-sea tubeworms Riftia pachyptila and Tevnia jerichonana share an identical physiology as revealed by proteogenomic analyses.</title>
        <authorList>
            <person name="Gardebrecht A."/>
            <person name="Markert S."/>
            <person name="Felbeck H."/>
            <person name="Thuermer A."/>
            <person name="Albrecht D."/>
            <person name="Wollherr A."/>
            <person name="Kabisch J."/>
            <person name="Lehmann R."/>
            <person name="Daniel R."/>
            <person name="Liesegang H."/>
            <person name="Hecker M."/>
            <person name="Sievert S.M."/>
            <person name="Schweder T."/>
        </authorList>
    </citation>
    <scope>NUCLEOTIDE SEQUENCE [LARGE SCALE GENOMIC DNA]</scope>
</reference>
<accession>G2FBC7</accession>
<feature type="transmembrane region" description="Helical" evidence="1">
    <location>
        <begin position="29"/>
        <end position="49"/>
    </location>
</feature>
<organism evidence="2 3">
    <name type="scientific">endosymbiont of Tevnia jerichonana</name>
    <name type="common">vent Tica</name>
    <dbReference type="NCBI Taxonomy" id="1049564"/>
    <lineage>
        <taxon>Bacteria</taxon>
        <taxon>Pseudomonadati</taxon>
        <taxon>Pseudomonadota</taxon>
        <taxon>Gammaproteobacteria</taxon>
        <taxon>sulfur-oxidizing symbionts</taxon>
    </lineage>
</organism>